<feature type="signal peptide" evidence="1">
    <location>
        <begin position="1"/>
        <end position="25"/>
    </location>
</feature>
<dbReference type="AlphaFoldDB" id="A0ABC8QX33"/>
<dbReference type="EMBL" id="CAUOFW020000447">
    <property type="protein sequence ID" value="CAK9134397.1"/>
    <property type="molecule type" value="Genomic_DNA"/>
</dbReference>
<protein>
    <recommendedName>
        <fullName evidence="4">Mesoderm development candidate 2</fullName>
    </recommendedName>
</protein>
<dbReference type="PANTHER" id="PTHR36357:SF1">
    <property type="entry name" value="OS03G0148300 PROTEIN"/>
    <property type="match status" value="1"/>
</dbReference>
<evidence type="ECO:0000256" key="1">
    <source>
        <dbReference type="SAM" id="SignalP"/>
    </source>
</evidence>
<keyword evidence="1" id="KW-0732">Signal</keyword>
<reference evidence="2 3" key="1">
    <citation type="submission" date="2024-02" db="EMBL/GenBank/DDBJ databases">
        <authorList>
            <person name="Vignale AGUSTIN F."/>
            <person name="Sosa J E."/>
            <person name="Modenutti C."/>
        </authorList>
    </citation>
    <scope>NUCLEOTIDE SEQUENCE [LARGE SCALE GENOMIC DNA]</scope>
</reference>
<dbReference type="InterPro" id="IPR019330">
    <property type="entry name" value="MESD"/>
</dbReference>
<evidence type="ECO:0000313" key="2">
    <source>
        <dbReference type="EMBL" id="CAK9134397.1"/>
    </source>
</evidence>
<keyword evidence="3" id="KW-1185">Reference proteome</keyword>
<dbReference type="Gene3D" id="3.30.70.260">
    <property type="match status" value="1"/>
</dbReference>
<comment type="caution">
    <text evidence="2">The sequence shown here is derived from an EMBL/GenBank/DDBJ whole genome shotgun (WGS) entry which is preliminary data.</text>
</comment>
<dbReference type="PANTHER" id="PTHR36357">
    <property type="entry name" value="OS03G0148300 PROTEIN"/>
    <property type="match status" value="1"/>
</dbReference>
<sequence>MARPISLSSSLLQSFLLLFLLLVASQRGGIFRLCEAGKRRIHVTDDPDDVVDEEEDKAWKEYEPEFDPPPTDFSNMDLSEIQAEIMKRQFGPVFGFVKLQLGDRHSKDMLSEIAMKWTKVARTGAIEAKFMGVDLSTIMFIMEKGQDSFQLKEFLLSQPEAYEIKIGDQLFRSPGDPPFEEIFEKFP</sequence>
<feature type="chain" id="PRO_5044818406" description="Mesoderm development candidate 2" evidence="1">
    <location>
        <begin position="26"/>
        <end position="187"/>
    </location>
</feature>
<name>A0ABC8QX33_9AQUA</name>
<evidence type="ECO:0000313" key="3">
    <source>
        <dbReference type="Proteomes" id="UP001642360"/>
    </source>
</evidence>
<dbReference type="Pfam" id="PF10185">
    <property type="entry name" value="Mesd"/>
    <property type="match status" value="1"/>
</dbReference>
<proteinExistence type="predicted"/>
<accession>A0ABC8QX33</accession>
<dbReference type="Proteomes" id="UP001642360">
    <property type="component" value="Unassembled WGS sequence"/>
</dbReference>
<gene>
    <name evidence="2" type="ORF">ILEXP_LOCUS1329</name>
</gene>
<evidence type="ECO:0008006" key="4">
    <source>
        <dbReference type="Google" id="ProtNLM"/>
    </source>
</evidence>
<organism evidence="2 3">
    <name type="scientific">Ilex paraguariensis</name>
    <name type="common">yerba mate</name>
    <dbReference type="NCBI Taxonomy" id="185542"/>
    <lineage>
        <taxon>Eukaryota</taxon>
        <taxon>Viridiplantae</taxon>
        <taxon>Streptophyta</taxon>
        <taxon>Embryophyta</taxon>
        <taxon>Tracheophyta</taxon>
        <taxon>Spermatophyta</taxon>
        <taxon>Magnoliopsida</taxon>
        <taxon>eudicotyledons</taxon>
        <taxon>Gunneridae</taxon>
        <taxon>Pentapetalae</taxon>
        <taxon>asterids</taxon>
        <taxon>campanulids</taxon>
        <taxon>Aquifoliales</taxon>
        <taxon>Aquifoliaceae</taxon>
        <taxon>Ilex</taxon>
    </lineage>
</organism>